<evidence type="ECO:0000256" key="3">
    <source>
        <dbReference type="ARBA" id="ARBA00022617"/>
    </source>
</evidence>
<dbReference type="GO" id="GO:0016705">
    <property type="term" value="F:oxidoreductase activity, acting on paired donors, with incorporation or reduction of molecular oxygen"/>
    <property type="evidence" value="ECO:0007669"/>
    <property type="project" value="InterPro"/>
</dbReference>
<dbReference type="Gene3D" id="1.10.630.10">
    <property type="entry name" value="Cytochrome P450"/>
    <property type="match status" value="1"/>
</dbReference>
<name>C0NE18_AJECG</name>
<gene>
    <name evidence="11" type="ORF">HCBG_02111</name>
</gene>
<comment type="cofactor">
    <cofactor evidence="1 8">
        <name>heme</name>
        <dbReference type="ChEBI" id="CHEBI:30413"/>
    </cofactor>
</comment>
<evidence type="ECO:0000313" key="11">
    <source>
        <dbReference type="EMBL" id="EEH10466.1"/>
    </source>
</evidence>
<dbReference type="InterPro" id="IPR017972">
    <property type="entry name" value="Cyt_P450_CS"/>
</dbReference>
<dbReference type="SUPFAM" id="SSF48264">
    <property type="entry name" value="Cytochrome P450"/>
    <property type="match status" value="1"/>
</dbReference>
<dbReference type="InterPro" id="IPR001128">
    <property type="entry name" value="Cyt_P450"/>
</dbReference>
<evidence type="ECO:0000256" key="7">
    <source>
        <dbReference type="ARBA" id="ARBA00023033"/>
    </source>
</evidence>
<dbReference type="STRING" id="447093.C0NE18"/>
<protein>
    <submittedName>
        <fullName evidence="11">O-methylsterigmatocystin oxidoreductase</fullName>
    </submittedName>
</protein>
<dbReference type="GO" id="GO:0004497">
    <property type="term" value="F:monooxygenase activity"/>
    <property type="evidence" value="ECO:0007669"/>
    <property type="project" value="UniProtKB-KW"/>
</dbReference>
<dbReference type="Pfam" id="PF00067">
    <property type="entry name" value="p450"/>
    <property type="match status" value="1"/>
</dbReference>
<evidence type="ECO:0000256" key="9">
    <source>
        <dbReference type="RuleBase" id="RU000461"/>
    </source>
</evidence>
<dbReference type="GO" id="GO:0020037">
    <property type="term" value="F:heme binding"/>
    <property type="evidence" value="ECO:0007669"/>
    <property type="project" value="InterPro"/>
</dbReference>
<evidence type="ECO:0000256" key="10">
    <source>
        <dbReference type="SAM" id="Phobius"/>
    </source>
</evidence>
<reference evidence="11" key="1">
    <citation type="submission" date="2009-02" db="EMBL/GenBank/DDBJ databases">
        <title>The Genome Sequence of Ajellomyces capsulatus strain G186AR.</title>
        <authorList>
            <consortium name="The Broad Institute Genome Sequencing Platform"/>
            <person name="Champion M."/>
            <person name="Cuomo C."/>
            <person name="Ma L.-J."/>
            <person name="Henn M.R."/>
            <person name="Sil A."/>
            <person name="Goldman B."/>
            <person name="Young S.K."/>
            <person name="Kodira C.D."/>
            <person name="Zeng Q."/>
            <person name="Koehrsen M."/>
            <person name="Alvarado L."/>
            <person name="Berlin A."/>
            <person name="Borenstein D."/>
            <person name="Chen Z."/>
            <person name="Engels R."/>
            <person name="Freedman E."/>
            <person name="Gellesch M."/>
            <person name="Goldberg J."/>
            <person name="Griggs A."/>
            <person name="Gujja S."/>
            <person name="Heiman D."/>
            <person name="Hepburn T."/>
            <person name="Howarth C."/>
            <person name="Jen D."/>
            <person name="Larson L."/>
            <person name="Lewis B."/>
            <person name="Mehta T."/>
            <person name="Park D."/>
            <person name="Pearson M."/>
            <person name="Roberts A."/>
            <person name="Saif S."/>
            <person name="Shea T."/>
            <person name="Shenoy N."/>
            <person name="Sisk P."/>
            <person name="Stolte C."/>
            <person name="Sykes S."/>
            <person name="Walk T."/>
            <person name="White J."/>
            <person name="Yandava C."/>
            <person name="Klein B."/>
            <person name="McEwen J.G."/>
            <person name="Puccia R."/>
            <person name="Goldman G.H."/>
            <person name="Felipe M.S."/>
            <person name="Nino-Vega G."/>
            <person name="San-Blas G."/>
            <person name="Taylor J."/>
            <person name="Mendoza L."/>
            <person name="Galagan J."/>
            <person name="Nusbaum C."/>
            <person name="Birren B."/>
        </authorList>
    </citation>
    <scope>NUCLEOTIDE SEQUENCE</scope>
    <source>
        <strain evidence="11">G186AR</strain>
    </source>
</reference>
<dbReference type="InterPro" id="IPR050364">
    <property type="entry name" value="Cytochrome_P450_fung"/>
</dbReference>
<dbReference type="RefSeq" id="XP_045290946.1">
    <property type="nucleotide sequence ID" value="XM_045429160.1"/>
</dbReference>
<keyword evidence="4 8" id="KW-0479">Metal-binding</keyword>
<evidence type="ECO:0000256" key="6">
    <source>
        <dbReference type="ARBA" id="ARBA00023004"/>
    </source>
</evidence>
<keyword evidence="6 8" id="KW-0408">Iron</keyword>
<feature type="transmembrane region" description="Helical" evidence="10">
    <location>
        <begin position="65"/>
        <end position="83"/>
    </location>
</feature>
<dbReference type="InterPro" id="IPR036396">
    <property type="entry name" value="Cyt_P450_sf"/>
</dbReference>
<comment type="similarity">
    <text evidence="2 9">Belongs to the cytochrome P450 family.</text>
</comment>
<keyword evidence="12" id="KW-1185">Reference proteome</keyword>
<dbReference type="CDD" id="cd11065">
    <property type="entry name" value="CYP64-like"/>
    <property type="match status" value="1"/>
</dbReference>
<dbReference type="HOGENOM" id="CLU_001570_2_3_1"/>
<keyword evidence="10" id="KW-0812">Transmembrane</keyword>
<dbReference type="InParanoid" id="C0NE18"/>
<evidence type="ECO:0000256" key="4">
    <source>
        <dbReference type="ARBA" id="ARBA00022723"/>
    </source>
</evidence>
<dbReference type="AlphaFoldDB" id="C0NE18"/>
<proteinExistence type="inferred from homology"/>
<keyword evidence="10" id="KW-1133">Transmembrane helix</keyword>
<dbReference type="EMBL" id="GG663364">
    <property type="protein sequence ID" value="EEH10466.1"/>
    <property type="molecule type" value="Genomic_DNA"/>
</dbReference>
<evidence type="ECO:0000256" key="2">
    <source>
        <dbReference type="ARBA" id="ARBA00010617"/>
    </source>
</evidence>
<sequence length="536" mass="60998">MAITSLILWGLTALIGYLIYNQSVQRKRQGKLPPGPKPHPILGNLKDFPPDGVPEYQHWLKHKDLYGGISSVTVLGLTLVVIHDRKTAHELLEQTSSKTSGRPTMVMANMLCGYESIVLCQSYTPTFRRYRKYLHRELGTKVSAAQFRSVQEIEVSRQLVRALNEPGKWLEHFKTAAAATVLKMAYGYTIEPHKPDPLVDLIDKMMTEFSLAAVPMAWAVDIIPALRYLPENFPGATFKKTARRWKKSILDSAYIPYRFVRRQMAGVHTHQPSYVSKLIQQLRGGENAKLEHEDEQAIIWTAASLYGAAADTTIITLTIFTLAMIKFPHVQRKAQEEIDRVVGTDRLPNFDDRSQLPFIDALVKEAVRWWPIAPMGFPHTATEDIVYNGLHIPQGSLLLPAVWWFLHDPDVYAEPEAFDPDRFLAPRNEPDPTADAFGYGRRVCPGRFLADASLYLTIAQLLAAFSMRKAVGEDGREIEVDVRPRPGILTYPTKFDFRIEPRSERHVQLIRQLERQYPWEPSDAELLESVDDFEAR</sequence>
<dbReference type="PRINTS" id="PR00463">
    <property type="entry name" value="EP450I"/>
</dbReference>
<keyword evidence="7 9" id="KW-0503">Monooxygenase</keyword>
<dbReference type="PANTHER" id="PTHR46300">
    <property type="entry name" value="P450, PUTATIVE (EUROFUNG)-RELATED-RELATED"/>
    <property type="match status" value="1"/>
</dbReference>
<evidence type="ECO:0000256" key="5">
    <source>
        <dbReference type="ARBA" id="ARBA00023002"/>
    </source>
</evidence>
<keyword evidence="5 9" id="KW-0560">Oxidoreductase</keyword>
<dbReference type="GO" id="GO:0005506">
    <property type="term" value="F:iron ion binding"/>
    <property type="evidence" value="ECO:0007669"/>
    <property type="project" value="InterPro"/>
</dbReference>
<feature type="transmembrane region" description="Helical" evidence="10">
    <location>
        <begin position="6"/>
        <end position="24"/>
    </location>
</feature>
<accession>C0NE18</accession>
<evidence type="ECO:0000256" key="8">
    <source>
        <dbReference type="PIRSR" id="PIRSR602401-1"/>
    </source>
</evidence>
<feature type="binding site" description="axial binding residue" evidence="8">
    <location>
        <position position="444"/>
    </location>
    <ligand>
        <name>heme</name>
        <dbReference type="ChEBI" id="CHEBI:30413"/>
    </ligand>
    <ligandPart>
        <name>Fe</name>
        <dbReference type="ChEBI" id="CHEBI:18248"/>
    </ligandPart>
</feature>
<dbReference type="PANTHER" id="PTHR46300:SF7">
    <property type="entry name" value="P450, PUTATIVE (EUROFUNG)-RELATED"/>
    <property type="match status" value="1"/>
</dbReference>
<dbReference type="PROSITE" id="PS00086">
    <property type="entry name" value="CYTOCHROME_P450"/>
    <property type="match status" value="1"/>
</dbReference>
<dbReference type="InterPro" id="IPR002401">
    <property type="entry name" value="Cyt_P450_E_grp-I"/>
</dbReference>
<keyword evidence="10" id="KW-0472">Membrane</keyword>
<keyword evidence="3 8" id="KW-0349">Heme</keyword>
<evidence type="ECO:0000256" key="1">
    <source>
        <dbReference type="ARBA" id="ARBA00001971"/>
    </source>
</evidence>
<organism evidence="11 12">
    <name type="scientific">Ajellomyces capsulatus (strain G186AR / H82 / ATCC MYA-2454 / RMSCC 2432)</name>
    <name type="common">Darling's disease fungus</name>
    <name type="synonym">Histoplasma capsulatum</name>
    <dbReference type="NCBI Taxonomy" id="447093"/>
    <lineage>
        <taxon>Eukaryota</taxon>
        <taxon>Fungi</taxon>
        <taxon>Dikarya</taxon>
        <taxon>Ascomycota</taxon>
        <taxon>Pezizomycotina</taxon>
        <taxon>Eurotiomycetes</taxon>
        <taxon>Eurotiomycetidae</taxon>
        <taxon>Onygenales</taxon>
        <taxon>Ajellomycetaceae</taxon>
        <taxon>Histoplasma</taxon>
    </lineage>
</organism>
<dbReference type="Proteomes" id="UP000001631">
    <property type="component" value="Unassembled WGS sequence"/>
</dbReference>
<dbReference type="GeneID" id="69035127"/>
<evidence type="ECO:0000313" key="12">
    <source>
        <dbReference type="Proteomes" id="UP000001631"/>
    </source>
</evidence>
<dbReference type="VEuPathDB" id="FungiDB:I7I50_00338"/>